<name>A0ABZ0TEE6_9SPHI</name>
<evidence type="ECO:0000313" key="3">
    <source>
        <dbReference type="Proteomes" id="UP001324380"/>
    </source>
</evidence>
<feature type="domain" description="LysM" evidence="1">
    <location>
        <begin position="187"/>
        <end position="234"/>
    </location>
</feature>
<dbReference type="PROSITE" id="PS51782">
    <property type="entry name" value="LYSM"/>
    <property type="match status" value="1"/>
</dbReference>
<protein>
    <recommendedName>
        <fullName evidence="1">LysM domain-containing protein</fullName>
    </recommendedName>
</protein>
<evidence type="ECO:0000259" key="1">
    <source>
        <dbReference type="PROSITE" id="PS51782"/>
    </source>
</evidence>
<dbReference type="RefSeq" id="WP_321560529.1">
    <property type="nucleotide sequence ID" value="NZ_CP139558.1"/>
</dbReference>
<accession>A0ABZ0TEE6</accession>
<sequence length="239" mass="26689">MSLGELKKMKLVAYTDISFSTKADGLEYDVLINPESYALTYGTEVNQRSAQGSSETITSFNKRSPQSLTFKFLFDGTGVIKRGGGGLLSGLAVPGLPADKPNVVEDFEKFKSVVYNFDGTTHQPRYVQLQWGPLLYNCQMTRMTLTFKLFNPDGSPLRAEADCTFNGVIDEVKLATIENRQSPDLTHVRTVKLGDTLPLLCYREYGNSKYYYQVAQYNGLTDFKKLTPGMKLVFPPIAK</sequence>
<dbReference type="Proteomes" id="UP001324380">
    <property type="component" value="Chromosome"/>
</dbReference>
<dbReference type="Gene3D" id="3.10.350.10">
    <property type="entry name" value="LysM domain"/>
    <property type="match status" value="1"/>
</dbReference>
<dbReference type="Pfam" id="PF19266">
    <property type="entry name" value="CIS_tube"/>
    <property type="match status" value="1"/>
</dbReference>
<dbReference type="InterPro" id="IPR036779">
    <property type="entry name" value="LysM_dom_sf"/>
</dbReference>
<reference evidence="2 3" key="1">
    <citation type="submission" date="2023-11" db="EMBL/GenBank/DDBJ databases">
        <title>Analysis of the Genomes of Mucilaginibacter gossypii cycad 4 and M. sabulilitoris SNA2: microbes with the potential for plant growth promotion.</title>
        <authorList>
            <person name="Hirsch A.M."/>
            <person name="Humm E."/>
            <person name="Rubbi M."/>
            <person name="Del Vecchio G."/>
            <person name="Ha S.M."/>
            <person name="Pellegrini M."/>
            <person name="Gunsalus R.P."/>
        </authorList>
    </citation>
    <scope>NUCLEOTIDE SEQUENCE [LARGE SCALE GENOMIC DNA]</scope>
    <source>
        <strain evidence="2 3">SNA2</strain>
    </source>
</reference>
<dbReference type="EMBL" id="CP139558">
    <property type="protein sequence ID" value="WPU91363.1"/>
    <property type="molecule type" value="Genomic_DNA"/>
</dbReference>
<dbReference type="InterPro" id="IPR045361">
    <property type="entry name" value="CIS_tube_prot_N"/>
</dbReference>
<keyword evidence="3" id="KW-1185">Reference proteome</keyword>
<dbReference type="InterPro" id="IPR018392">
    <property type="entry name" value="LysM"/>
</dbReference>
<evidence type="ECO:0000313" key="2">
    <source>
        <dbReference type="EMBL" id="WPU91363.1"/>
    </source>
</evidence>
<organism evidence="2 3">
    <name type="scientific">Mucilaginibacter sabulilitoris</name>
    <dbReference type="NCBI Taxonomy" id="1173583"/>
    <lineage>
        <taxon>Bacteria</taxon>
        <taxon>Pseudomonadati</taxon>
        <taxon>Bacteroidota</taxon>
        <taxon>Sphingobacteriia</taxon>
        <taxon>Sphingobacteriales</taxon>
        <taxon>Sphingobacteriaceae</taxon>
        <taxon>Mucilaginibacter</taxon>
    </lineage>
</organism>
<gene>
    <name evidence="2" type="ORF">SNE25_18760</name>
</gene>
<proteinExistence type="predicted"/>